<evidence type="ECO:0000313" key="2">
    <source>
        <dbReference type="EMBL" id="AAR87283.1"/>
    </source>
</evidence>
<feature type="compositionally biased region" description="Basic and acidic residues" evidence="1">
    <location>
        <begin position="1"/>
        <end position="18"/>
    </location>
</feature>
<protein>
    <submittedName>
        <fullName evidence="2">Uncharacterized protein</fullName>
    </submittedName>
</protein>
<organism evidence="2 3">
    <name type="scientific">Oryza sativa subsp. japonica</name>
    <name type="common">Rice</name>
    <dbReference type="NCBI Taxonomy" id="39947"/>
    <lineage>
        <taxon>Eukaryota</taxon>
        <taxon>Viridiplantae</taxon>
        <taxon>Streptophyta</taxon>
        <taxon>Embryophyta</taxon>
        <taxon>Tracheophyta</taxon>
        <taxon>Spermatophyta</taxon>
        <taxon>Magnoliopsida</taxon>
        <taxon>Liliopsida</taxon>
        <taxon>Poales</taxon>
        <taxon>Poaceae</taxon>
        <taxon>BOP clade</taxon>
        <taxon>Oryzoideae</taxon>
        <taxon>Oryzeae</taxon>
        <taxon>Oryzinae</taxon>
        <taxon>Oryza</taxon>
        <taxon>Oryza sativa</taxon>
    </lineage>
</organism>
<sequence length="129" mass="13123">MEWQRSGDRQQRPERRSEGVGLERQWSAVAHDGGGGGTPAIWGGRTAACDSVEGFDRPTIAIAVVEPPRSSSPSPPQSPSRVPAATVVVAVAEPAAAAIAEPAAVAVDVAEPAAATVAVVEPAGVYRCS</sequence>
<reference evidence="3" key="1">
    <citation type="journal article" date="2005" name="Nature">
        <title>The map-based sequence of the rice genome.</title>
        <authorList>
            <consortium name="International rice genome sequencing project (IRGSP)"/>
            <person name="Matsumoto T."/>
            <person name="Wu J."/>
            <person name="Kanamori H."/>
            <person name="Katayose Y."/>
            <person name="Fujisawa M."/>
            <person name="Namiki N."/>
            <person name="Mizuno H."/>
            <person name="Yamamoto K."/>
            <person name="Antonio B.A."/>
            <person name="Baba T."/>
            <person name="Sakata K."/>
            <person name="Nagamura Y."/>
            <person name="Aoki H."/>
            <person name="Arikawa K."/>
            <person name="Arita K."/>
            <person name="Bito T."/>
            <person name="Chiden Y."/>
            <person name="Fujitsuka N."/>
            <person name="Fukunaka R."/>
            <person name="Hamada M."/>
            <person name="Harada C."/>
            <person name="Hayashi A."/>
            <person name="Hijishita S."/>
            <person name="Honda M."/>
            <person name="Hosokawa S."/>
            <person name="Ichikawa Y."/>
            <person name="Idonuma A."/>
            <person name="Iijima M."/>
            <person name="Ikeda M."/>
            <person name="Ikeno M."/>
            <person name="Ito K."/>
            <person name="Ito S."/>
            <person name="Ito T."/>
            <person name="Ito Y."/>
            <person name="Ito Y."/>
            <person name="Iwabuchi A."/>
            <person name="Kamiya K."/>
            <person name="Karasawa W."/>
            <person name="Kurita K."/>
            <person name="Katagiri S."/>
            <person name="Kikuta A."/>
            <person name="Kobayashi H."/>
            <person name="Kobayashi N."/>
            <person name="Machita K."/>
            <person name="Maehara T."/>
            <person name="Masukawa M."/>
            <person name="Mizubayashi T."/>
            <person name="Mukai Y."/>
            <person name="Nagasaki H."/>
            <person name="Nagata Y."/>
            <person name="Naito S."/>
            <person name="Nakashima M."/>
            <person name="Nakama Y."/>
            <person name="Nakamichi Y."/>
            <person name="Nakamura M."/>
            <person name="Meguro A."/>
            <person name="Negishi M."/>
            <person name="Ohta I."/>
            <person name="Ohta T."/>
            <person name="Okamoto M."/>
            <person name="Ono N."/>
            <person name="Saji S."/>
            <person name="Sakaguchi M."/>
            <person name="Sakai K."/>
            <person name="Shibata M."/>
            <person name="Shimokawa T."/>
            <person name="Song J."/>
            <person name="Takazaki Y."/>
            <person name="Terasawa K."/>
            <person name="Tsugane M."/>
            <person name="Tsuji K."/>
            <person name="Ueda S."/>
            <person name="Waki K."/>
            <person name="Yamagata H."/>
            <person name="Yamamoto M."/>
            <person name="Yamamoto S."/>
            <person name="Yamane H."/>
            <person name="Yoshiki S."/>
            <person name="Yoshihara R."/>
            <person name="Yukawa K."/>
            <person name="Zhong H."/>
            <person name="Yano M."/>
            <person name="Yuan Q."/>
            <person name="Ouyang S."/>
            <person name="Liu J."/>
            <person name="Jones K.M."/>
            <person name="Gansberger K."/>
            <person name="Moffat K."/>
            <person name="Hill J."/>
            <person name="Bera J."/>
            <person name="Fadrosh D."/>
            <person name="Jin S."/>
            <person name="Johri S."/>
            <person name="Kim M."/>
            <person name="Overton L."/>
            <person name="Reardon M."/>
            <person name="Tsitrin T."/>
            <person name="Vuong H."/>
            <person name="Weaver B."/>
            <person name="Ciecko A."/>
            <person name="Tallon L."/>
            <person name="Jackson J."/>
            <person name="Pai G."/>
            <person name="Aken S.V."/>
            <person name="Utterback T."/>
            <person name="Reidmuller S."/>
            <person name="Feldblyum T."/>
            <person name="Hsiao J."/>
            <person name="Zismann V."/>
            <person name="Iobst S."/>
            <person name="de Vazeille A.R."/>
            <person name="Buell C.R."/>
            <person name="Ying K."/>
            <person name="Li Y."/>
            <person name="Lu T."/>
            <person name="Huang Y."/>
            <person name="Zhao Q."/>
            <person name="Feng Q."/>
            <person name="Zhang L."/>
            <person name="Zhu J."/>
            <person name="Weng Q."/>
            <person name="Mu J."/>
            <person name="Lu Y."/>
            <person name="Fan D."/>
            <person name="Liu Y."/>
            <person name="Guan J."/>
            <person name="Zhang Y."/>
            <person name="Yu S."/>
            <person name="Liu X."/>
            <person name="Zhang Y."/>
            <person name="Hong G."/>
            <person name="Han B."/>
            <person name="Choisne N."/>
            <person name="Demange N."/>
            <person name="Orjeda G."/>
            <person name="Samain S."/>
            <person name="Cattolico L."/>
            <person name="Pelletier E."/>
            <person name="Couloux A."/>
            <person name="Segurens B."/>
            <person name="Wincker P."/>
            <person name="D'Hont A."/>
            <person name="Scarpelli C."/>
            <person name="Weissenbach J."/>
            <person name="Salanoubat M."/>
            <person name="Quetier F."/>
            <person name="Yu Y."/>
            <person name="Kim H.R."/>
            <person name="Rambo T."/>
            <person name="Currie J."/>
            <person name="Collura K."/>
            <person name="Luo M."/>
            <person name="Yang T."/>
            <person name="Ammiraju J.S.S."/>
            <person name="Engler F."/>
            <person name="Soderlund C."/>
            <person name="Wing R.A."/>
            <person name="Palmer L.E."/>
            <person name="de la Bastide M."/>
            <person name="Spiegel L."/>
            <person name="Nascimento L."/>
            <person name="Zutavern T."/>
            <person name="O'Shaughnessy A."/>
            <person name="Dike S."/>
            <person name="Dedhia N."/>
            <person name="Preston R."/>
            <person name="Balija V."/>
            <person name="McCombie W.R."/>
            <person name="Chow T."/>
            <person name="Chen H."/>
            <person name="Chung M."/>
            <person name="Chen C."/>
            <person name="Shaw J."/>
            <person name="Wu H."/>
            <person name="Hsiao K."/>
            <person name="Chao Y."/>
            <person name="Chu M."/>
            <person name="Cheng C."/>
            <person name="Hour A."/>
            <person name="Lee P."/>
            <person name="Lin S."/>
            <person name="Lin Y."/>
            <person name="Liou J."/>
            <person name="Liu S."/>
            <person name="Hsing Y."/>
            <person name="Raghuvanshi S."/>
            <person name="Mohanty A."/>
            <person name="Bharti A.K."/>
            <person name="Gaur A."/>
            <person name="Gupta V."/>
            <person name="Kumar D."/>
            <person name="Ravi V."/>
            <person name="Vij S."/>
            <person name="Kapur A."/>
            <person name="Khurana P."/>
            <person name="Khurana P."/>
            <person name="Khurana J.P."/>
            <person name="Tyagi A.K."/>
            <person name="Gaikwad K."/>
            <person name="Singh A."/>
            <person name="Dalal V."/>
            <person name="Srivastava S."/>
            <person name="Dixit A."/>
            <person name="Pal A.K."/>
            <person name="Ghazi I.A."/>
            <person name="Yadav M."/>
            <person name="Pandit A."/>
            <person name="Bhargava A."/>
            <person name="Sureshbabu K."/>
            <person name="Batra K."/>
            <person name="Sharma T.R."/>
            <person name="Mohapatra T."/>
            <person name="Singh N.K."/>
            <person name="Messing J."/>
            <person name="Nelson A.B."/>
            <person name="Fuks G."/>
            <person name="Kavchok S."/>
            <person name="Keizer G."/>
            <person name="Linton E."/>
            <person name="Llaca V."/>
            <person name="Song R."/>
            <person name="Tanyolac B."/>
            <person name="Young S."/>
            <person name="Ho-Il K."/>
            <person name="Hahn J.H."/>
            <person name="Sangsakoo G."/>
            <person name="Vanavichit A."/>
            <person name="de Mattos Luiz.A.T."/>
            <person name="Zimmer P.D."/>
            <person name="Malone G."/>
            <person name="Dellagostin O."/>
            <person name="de Oliveira A.C."/>
            <person name="Bevan M."/>
            <person name="Bancroft I."/>
            <person name="Minx P."/>
            <person name="Cordum H."/>
            <person name="Wilson R."/>
            <person name="Cheng Z."/>
            <person name="Jin W."/>
            <person name="Jiang J."/>
            <person name="Leong S.A."/>
            <person name="Iwama H."/>
            <person name="Gojobori T."/>
            <person name="Itoh T."/>
            <person name="Niimura Y."/>
            <person name="Fujii Y."/>
            <person name="Habara T."/>
            <person name="Sakai H."/>
            <person name="Sato Y."/>
            <person name="Wilson G."/>
            <person name="Kumar K."/>
            <person name="McCouch S."/>
            <person name="Juretic N."/>
            <person name="Hoen D."/>
            <person name="Wright S."/>
            <person name="Bruskiewich R."/>
            <person name="Bureau T."/>
            <person name="Miyao A."/>
            <person name="Hirochika H."/>
            <person name="Nishikawa T."/>
            <person name="Kadowaki K."/>
            <person name="Sugiura M."/>
            <person name="Burr B."/>
            <person name="Sasaki T."/>
        </authorList>
    </citation>
    <scope>NUCLEOTIDE SEQUENCE [LARGE SCALE GENOMIC DNA]</scope>
    <source>
        <strain evidence="3">cv. Nipponbare</strain>
    </source>
</reference>
<accession>Q10K99</accession>
<evidence type="ECO:0000313" key="3">
    <source>
        <dbReference type="Proteomes" id="UP000000763"/>
    </source>
</evidence>
<reference evidence="3" key="2">
    <citation type="journal article" date="2008" name="Nucleic Acids Res.">
        <title>The rice annotation project database (RAP-DB): 2008 update.</title>
        <authorList>
            <consortium name="The rice annotation project (RAP)"/>
        </authorList>
    </citation>
    <scope>GENOME REANNOTATION</scope>
    <source>
        <strain evidence="3">cv. Nipponbare</strain>
    </source>
</reference>
<dbReference type="EMBL" id="AC099323">
    <property type="protein sequence ID" value="AAR87283.1"/>
    <property type="molecule type" value="Genomic_DNA"/>
</dbReference>
<dbReference type="AlphaFoldDB" id="Q10K99"/>
<gene>
    <name evidence="2" type="primary">OSJNBa0065F09.7</name>
</gene>
<evidence type="ECO:0000256" key="1">
    <source>
        <dbReference type="SAM" id="MobiDB-lite"/>
    </source>
</evidence>
<dbReference type="Proteomes" id="UP000000763">
    <property type="component" value="Chromosome 3"/>
</dbReference>
<name>Q10K99_ORYSJ</name>
<proteinExistence type="predicted"/>
<feature type="region of interest" description="Disordered" evidence="1">
    <location>
        <begin position="1"/>
        <end position="41"/>
    </location>
</feature>